<gene>
    <name evidence="4" type="ORF">SAE02_38680</name>
</gene>
<dbReference type="AlphaFoldDB" id="A0A512DU25"/>
<dbReference type="Pfam" id="PF00534">
    <property type="entry name" value="Glycos_transf_1"/>
    <property type="match status" value="1"/>
</dbReference>
<dbReference type="RefSeq" id="WP_084720773.1">
    <property type="nucleotide sequence ID" value="NZ_BJYZ01000018.1"/>
</dbReference>
<name>A0A512DU25_9PROT</name>
<evidence type="ECO:0000313" key="5">
    <source>
        <dbReference type="Proteomes" id="UP000321523"/>
    </source>
</evidence>
<organism evidence="4 5">
    <name type="scientific">Skermanella aerolata</name>
    <dbReference type="NCBI Taxonomy" id="393310"/>
    <lineage>
        <taxon>Bacteria</taxon>
        <taxon>Pseudomonadati</taxon>
        <taxon>Pseudomonadota</taxon>
        <taxon>Alphaproteobacteria</taxon>
        <taxon>Rhodospirillales</taxon>
        <taxon>Azospirillaceae</taxon>
        <taxon>Skermanella</taxon>
    </lineage>
</organism>
<accession>A0A512DU25</accession>
<evidence type="ECO:0000256" key="1">
    <source>
        <dbReference type="ARBA" id="ARBA00022679"/>
    </source>
</evidence>
<dbReference type="PANTHER" id="PTHR46401">
    <property type="entry name" value="GLYCOSYLTRANSFERASE WBBK-RELATED"/>
    <property type="match status" value="1"/>
</dbReference>
<dbReference type="EMBL" id="BJYZ01000018">
    <property type="protein sequence ID" value="GEO39720.1"/>
    <property type="molecule type" value="Genomic_DNA"/>
</dbReference>
<dbReference type="NCBIfam" id="TIGR04047">
    <property type="entry name" value="MSMEG_0565_glyc"/>
    <property type="match status" value="1"/>
</dbReference>
<feature type="domain" description="Glycosyltransferase subfamily 4-like N-terminal" evidence="3">
    <location>
        <begin position="13"/>
        <end position="173"/>
    </location>
</feature>
<dbReference type="Gene3D" id="3.40.50.2000">
    <property type="entry name" value="Glycogen Phosphorylase B"/>
    <property type="match status" value="2"/>
</dbReference>
<dbReference type="PANTHER" id="PTHR46401:SF2">
    <property type="entry name" value="GLYCOSYLTRANSFERASE WBBK-RELATED"/>
    <property type="match status" value="1"/>
</dbReference>
<reference evidence="4 5" key="1">
    <citation type="submission" date="2019-07" db="EMBL/GenBank/DDBJ databases">
        <title>Whole genome shotgun sequence of Skermanella aerolata NBRC 106429.</title>
        <authorList>
            <person name="Hosoyama A."/>
            <person name="Uohara A."/>
            <person name="Ohji S."/>
            <person name="Ichikawa N."/>
        </authorList>
    </citation>
    <scope>NUCLEOTIDE SEQUENCE [LARGE SCALE GENOMIC DNA]</scope>
    <source>
        <strain evidence="4 5">NBRC 106429</strain>
    </source>
</reference>
<dbReference type="Proteomes" id="UP000321523">
    <property type="component" value="Unassembled WGS sequence"/>
</dbReference>
<dbReference type="CDD" id="cd03801">
    <property type="entry name" value="GT4_PimA-like"/>
    <property type="match status" value="1"/>
</dbReference>
<dbReference type="InterPro" id="IPR001296">
    <property type="entry name" value="Glyco_trans_1"/>
</dbReference>
<dbReference type="InterPro" id="IPR023986">
    <property type="entry name" value="GlycosylTfrase_MSMEG0565"/>
</dbReference>
<evidence type="ECO:0000259" key="2">
    <source>
        <dbReference type="Pfam" id="PF00534"/>
    </source>
</evidence>
<dbReference type="GO" id="GO:0009103">
    <property type="term" value="P:lipopolysaccharide biosynthetic process"/>
    <property type="evidence" value="ECO:0007669"/>
    <property type="project" value="TreeGrafter"/>
</dbReference>
<dbReference type="InterPro" id="IPR028098">
    <property type="entry name" value="Glyco_trans_4-like_N"/>
</dbReference>
<keyword evidence="5" id="KW-1185">Reference proteome</keyword>
<feature type="domain" description="Glycosyl transferase family 1" evidence="2">
    <location>
        <begin position="192"/>
        <end position="342"/>
    </location>
</feature>
<evidence type="ECO:0000259" key="3">
    <source>
        <dbReference type="Pfam" id="PF13439"/>
    </source>
</evidence>
<dbReference type="OrthoDB" id="186663at2"/>
<proteinExistence type="predicted"/>
<dbReference type="GO" id="GO:0016757">
    <property type="term" value="F:glycosyltransferase activity"/>
    <property type="evidence" value="ECO:0007669"/>
    <property type="project" value="InterPro"/>
</dbReference>
<sequence length="382" mass="40901">MRIAILAHSTNPRGGVVHALALGEALTALGHEAVVHAPDPVGAGFFRTATCGTVSVPAGASHRMPLHRMVETRVADYVRHFEQPVNRAFDVFHAHDGLSGNALAALKAHGLIRGFVRTVHHIDGFADARVAALQNRSIVAADRHFTVSRMWRDTLMRDFGLSATVVGNGVDLKVFTPRADGREAALRARLCPGDGPAFLAVGGVEERKNTLRILQAFAQVLAIRPDARLVVAGGASLLDHGGYQAEFRKALGADRRTADRVVLAGPMEQADMPALYRIADALVFPSVKEGFGLVALEAMACGTPVLTSRIPPFTEHFGDDDVIWCNPHAAGSIADAMVTALAPAIRRRLSARADAAVAAHRWDRVAAAHLPVYQEIWENAHA</sequence>
<dbReference type="SUPFAM" id="SSF53756">
    <property type="entry name" value="UDP-Glycosyltransferase/glycogen phosphorylase"/>
    <property type="match status" value="1"/>
</dbReference>
<dbReference type="Pfam" id="PF13439">
    <property type="entry name" value="Glyco_transf_4"/>
    <property type="match status" value="1"/>
</dbReference>
<keyword evidence="1 4" id="KW-0808">Transferase</keyword>
<comment type="caution">
    <text evidence="4">The sequence shown here is derived from an EMBL/GenBank/DDBJ whole genome shotgun (WGS) entry which is preliminary data.</text>
</comment>
<protein>
    <submittedName>
        <fullName evidence="4">Glycosyl transferase family 1</fullName>
    </submittedName>
</protein>
<evidence type="ECO:0000313" key="4">
    <source>
        <dbReference type="EMBL" id="GEO39720.1"/>
    </source>
</evidence>